<evidence type="ECO:0000256" key="7">
    <source>
        <dbReference type="HAMAP-Rule" id="MF_00156"/>
    </source>
</evidence>
<gene>
    <name evidence="7" type="primary">panB</name>
    <name evidence="11" type="ordered locus">Sulac_1261</name>
</gene>
<feature type="binding site" evidence="7 10">
    <location>
        <position position="45"/>
    </location>
    <ligand>
        <name>Mg(2+)</name>
        <dbReference type="ChEBI" id="CHEBI:18420"/>
    </ligand>
</feature>
<name>G8TVB9_SULAD</name>
<organism evidence="11 12">
    <name type="scientific">Sulfobacillus acidophilus (strain ATCC 700253 / DSM 10332 / NAL)</name>
    <dbReference type="NCBI Taxonomy" id="679936"/>
    <lineage>
        <taxon>Bacteria</taxon>
        <taxon>Bacillati</taxon>
        <taxon>Bacillota</taxon>
        <taxon>Clostridia</taxon>
        <taxon>Eubacteriales</taxon>
        <taxon>Clostridiales Family XVII. Incertae Sedis</taxon>
        <taxon>Sulfobacillus</taxon>
    </lineage>
</organism>
<feature type="binding site" evidence="7 10">
    <location>
        <position position="115"/>
    </location>
    <ligand>
        <name>Mg(2+)</name>
        <dbReference type="ChEBI" id="CHEBI:18420"/>
    </ligand>
</feature>
<dbReference type="InterPro" id="IPR040442">
    <property type="entry name" value="Pyrv_kinase-like_dom_sf"/>
</dbReference>
<evidence type="ECO:0000256" key="1">
    <source>
        <dbReference type="ARBA" id="ARBA00005033"/>
    </source>
</evidence>
<dbReference type="GO" id="GO:0003864">
    <property type="term" value="F:3-methyl-2-oxobutanoate hydroxymethyltransferase activity"/>
    <property type="evidence" value="ECO:0007669"/>
    <property type="project" value="UniProtKB-UniRule"/>
</dbReference>
<comment type="catalytic activity">
    <reaction evidence="7">
        <text>(6R)-5,10-methylene-5,6,7,8-tetrahydrofolate + 3-methyl-2-oxobutanoate + H2O = 2-dehydropantoate + (6S)-5,6,7,8-tetrahydrofolate</text>
        <dbReference type="Rhea" id="RHEA:11824"/>
        <dbReference type="ChEBI" id="CHEBI:11561"/>
        <dbReference type="ChEBI" id="CHEBI:11851"/>
        <dbReference type="ChEBI" id="CHEBI:15377"/>
        <dbReference type="ChEBI" id="CHEBI:15636"/>
        <dbReference type="ChEBI" id="CHEBI:57453"/>
        <dbReference type="EC" id="2.1.2.11"/>
    </reaction>
</comment>
<dbReference type="FunFam" id="3.20.20.60:FF:000003">
    <property type="entry name" value="3-methyl-2-oxobutanoate hydroxymethyltransferase"/>
    <property type="match status" value="1"/>
</dbReference>
<dbReference type="PIRSF" id="PIRSF000388">
    <property type="entry name" value="Pantoate_hydroxy_MeTrfase"/>
    <property type="match status" value="1"/>
</dbReference>
<dbReference type="STRING" id="679936.Sulac_1261"/>
<dbReference type="EC" id="2.1.2.11" evidence="7"/>
<reference evidence="12" key="1">
    <citation type="submission" date="2011-12" db="EMBL/GenBank/DDBJ databases">
        <title>The complete genome of chromosome of Sulfobacillus acidophilus DSM 10332.</title>
        <authorList>
            <person name="Lucas S."/>
            <person name="Han J."/>
            <person name="Lapidus A."/>
            <person name="Bruce D."/>
            <person name="Goodwin L."/>
            <person name="Pitluck S."/>
            <person name="Peters L."/>
            <person name="Kyrpides N."/>
            <person name="Mavromatis K."/>
            <person name="Ivanova N."/>
            <person name="Mikhailova N."/>
            <person name="Chertkov O."/>
            <person name="Saunders E."/>
            <person name="Detter J.C."/>
            <person name="Tapia R."/>
            <person name="Han C."/>
            <person name="Land M."/>
            <person name="Hauser L."/>
            <person name="Markowitz V."/>
            <person name="Cheng J.-F."/>
            <person name="Hugenholtz P."/>
            <person name="Woyke T."/>
            <person name="Wu D."/>
            <person name="Pukall R."/>
            <person name="Gehrich-Schroeter G."/>
            <person name="Schneider S."/>
            <person name="Klenk H.-P."/>
            <person name="Eisen J.A."/>
        </authorList>
    </citation>
    <scope>NUCLEOTIDE SEQUENCE [LARGE SCALE GENOMIC DNA]</scope>
    <source>
        <strain evidence="12">ATCC 700253 / DSM 10332 / NAL</strain>
    </source>
</reference>
<feature type="active site" description="Proton acceptor" evidence="7 8">
    <location>
        <position position="182"/>
    </location>
</feature>
<dbReference type="PANTHER" id="PTHR20881:SF0">
    <property type="entry name" value="3-METHYL-2-OXOBUTANOATE HYDROXYMETHYLTRANSFERASE"/>
    <property type="match status" value="1"/>
</dbReference>
<evidence type="ECO:0000256" key="10">
    <source>
        <dbReference type="PIRSR" id="PIRSR000388-3"/>
    </source>
</evidence>
<dbReference type="NCBIfam" id="NF001452">
    <property type="entry name" value="PRK00311.1"/>
    <property type="match status" value="1"/>
</dbReference>
<dbReference type="PATRIC" id="fig|679936.5.peg.1321"/>
<dbReference type="InterPro" id="IPR003700">
    <property type="entry name" value="Pantoate_hydroxy_MeTrfase"/>
</dbReference>
<evidence type="ECO:0000256" key="2">
    <source>
        <dbReference type="ARBA" id="ARBA00008676"/>
    </source>
</evidence>
<protein>
    <recommendedName>
        <fullName evidence="7">3-methyl-2-oxobutanoate hydroxymethyltransferase</fullName>
        <ecNumber evidence="7">2.1.2.11</ecNumber>
    </recommendedName>
    <alternativeName>
        <fullName evidence="7">Ketopantoate hydroxymethyltransferase</fullName>
        <shortName evidence="7">KPHMT</shortName>
    </alternativeName>
</protein>
<keyword evidence="4 7" id="KW-0566">Pantothenate biosynthesis</keyword>
<comment type="function">
    <text evidence="6 7">Catalyzes the reversible reaction in which hydroxymethyl group from 5,10-methylenetetrahydrofolate is transferred onto alpha-ketoisovalerate to form ketopantoate.</text>
</comment>
<proteinExistence type="inferred from homology"/>
<feature type="binding site" evidence="7 9">
    <location>
        <position position="84"/>
    </location>
    <ligand>
        <name>3-methyl-2-oxobutanoate</name>
        <dbReference type="ChEBI" id="CHEBI:11851"/>
    </ligand>
</feature>
<dbReference type="PANTHER" id="PTHR20881">
    <property type="entry name" value="3-METHYL-2-OXOBUTANOATE HYDROXYMETHYLTRANSFERASE"/>
    <property type="match status" value="1"/>
</dbReference>
<feature type="binding site" evidence="7 9">
    <location>
        <begin position="45"/>
        <end position="46"/>
    </location>
    <ligand>
        <name>3-methyl-2-oxobutanoate</name>
        <dbReference type="ChEBI" id="CHEBI:11851"/>
    </ligand>
</feature>
<dbReference type="EMBL" id="CP003179">
    <property type="protein sequence ID" value="AEW04759.1"/>
    <property type="molecule type" value="Genomic_DNA"/>
</dbReference>
<evidence type="ECO:0000256" key="4">
    <source>
        <dbReference type="ARBA" id="ARBA00022655"/>
    </source>
</evidence>
<evidence type="ECO:0000256" key="5">
    <source>
        <dbReference type="ARBA" id="ARBA00022679"/>
    </source>
</evidence>
<keyword evidence="12" id="KW-1185">Reference proteome</keyword>
<comment type="subcellular location">
    <subcellularLocation>
        <location evidence="7">Cytoplasm</location>
    </subcellularLocation>
</comment>
<keyword evidence="7" id="KW-0963">Cytoplasm</keyword>
<evidence type="ECO:0000256" key="9">
    <source>
        <dbReference type="PIRSR" id="PIRSR000388-2"/>
    </source>
</evidence>
<evidence type="ECO:0000256" key="8">
    <source>
        <dbReference type="PIRSR" id="PIRSR000388-1"/>
    </source>
</evidence>
<dbReference type="NCBIfam" id="TIGR00222">
    <property type="entry name" value="panB"/>
    <property type="match status" value="1"/>
</dbReference>
<comment type="subunit">
    <text evidence="3 7">Homodecamer; pentamer of dimers.</text>
</comment>
<comment type="pathway">
    <text evidence="1 7">Cofactor biosynthesis; (R)-pantothenate biosynthesis; (R)-pantoate from 3-methyl-2-oxobutanoate: step 1/2.</text>
</comment>
<feature type="binding site" evidence="7 10">
    <location>
        <position position="84"/>
    </location>
    <ligand>
        <name>Mg(2+)</name>
        <dbReference type="ChEBI" id="CHEBI:18420"/>
    </ligand>
</feature>
<dbReference type="HAMAP" id="MF_00156">
    <property type="entry name" value="PanB"/>
    <property type="match status" value="1"/>
</dbReference>
<dbReference type="HOGENOM" id="CLU_036645_1_0_9"/>
<dbReference type="KEGG" id="sap:Sulac_1261"/>
<feature type="binding site" evidence="7 9">
    <location>
        <position position="113"/>
    </location>
    <ligand>
        <name>3-methyl-2-oxobutanoate</name>
        <dbReference type="ChEBI" id="CHEBI:11851"/>
    </ligand>
</feature>
<dbReference type="SUPFAM" id="SSF51621">
    <property type="entry name" value="Phosphoenolpyruvate/pyruvate domain"/>
    <property type="match status" value="1"/>
</dbReference>
<evidence type="ECO:0000313" key="11">
    <source>
        <dbReference type="EMBL" id="AEW04759.1"/>
    </source>
</evidence>
<dbReference type="GO" id="GO:0005737">
    <property type="term" value="C:cytoplasm"/>
    <property type="evidence" value="ECO:0007669"/>
    <property type="project" value="UniProtKB-SubCell"/>
</dbReference>
<dbReference type="Proteomes" id="UP000005439">
    <property type="component" value="Chromosome"/>
</dbReference>
<keyword evidence="7 10" id="KW-0460">Magnesium</keyword>
<comment type="similarity">
    <text evidence="2 7">Belongs to the PanB family.</text>
</comment>
<dbReference type="GO" id="GO:0015940">
    <property type="term" value="P:pantothenate biosynthetic process"/>
    <property type="evidence" value="ECO:0007669"/>
    <property type="project" value="UniProtKB-UniRule"/>
</dbReference>
<keyword evidence="5 7" id="KW-0808">Transferase</keyword>
<dbReference type="GO" id="GO:0000287">
    <property type="term" value="F:magnesium ion binding"/>
    <property type="evidence" value="ECO:0007669"/>
    <property type="project" value="TreeGrafter"/>
</dbReference>
<keyword evidence="7 10" id="KW-0479">Metal-binding</keyword>
<accession>G8TVB9</accession>
<dbReference type="UniPathway" id="UPA00028">
    <property type="reaction ID" value="UER00003"/>
</dbReference>
<dbReference type="InterPro" id="IPR015813">
    <property type="entry name" value="Pyrv/PenolPyrv_kinase-like_dom"/>
</dbReference>
<dbReference type="Gene3D" id="3.20.20.60">
    <property type="entry name" value="Phosphoenolpyruvate-binding domains"/>
    <property type="match status" value="1"/>
</dbReference>
<evidence type="ECO:0000256" key="3">
    <source>
        <dbReference type="ARBA" id="ARBA00011424"/>
    </source>
</evidence>
<comment type="cofactor">
    <cofactor evidence="7 10">
        <name>Mg(2+)</name>
        <dbReference type="ChEBI" id="CHEBI:18420"/>
    </cofactor>
    <text evidence="7 10">Binds 1 Mg(2+) ion per subunit.</text>
</comment>
<evidence type="ECO:0000313" key="12">
    <source>
        <dbReference type="Proteomes" id="UP000005439"/>
    </source>
</evidence>
<dbReference type="Pfam" id="PF02548">
    <property type="entry name" value="Pantoate_transf"/>
    <property type="match status" value="1"/>
</dbReference>
<dbReference type="CDD" id="cd06557">
    <property type="entry name" value="KPHMT-like"/>
    <property type="match status" value="1"/>
</dbReference>
<dbReference type="AlphaFoldDB" id="G8TVB9"/>
<sequence>MKEKLTAPELRRQKGGTPLVWLTAYDFPGAQLAEEADVDVILVGDSVGTTVLGYPSTIPVTMDDMVYHAKMVRRGAPHTMMIVDLPFLSYVTPEIALQNAGRLMQEALADGVKLEGGRSILPVIDALVQHEIPVVGHLGLTPQSIHRMGGYRVQARTADAIEALVDDAQVLADHGIIALVLEGIPDRVAQYVTESIPVPTIGIGAGHQTDGQVLVFHDCLGLSSSYPKFAKPFAHVRQAMLEGITQYRREVTERQFPDETHSYHVPDKEWQEFWHRRHPASSSSEPAR</sequence>
<evidence type="ECO:0000256" key="6">
    <source>
        <dbReference type="ARBA" id="ARBA00056497"/>
    </source>
</evidence>
<reference evidence="11 12" key="2">
    <citation type="journal article" date="2012" name="Stand. Genomic Sci.">
        <title>Complete genome sequence of the moderately thermophilic mineral-sulfide-oxidizing firmicute Sulfobacillus acidophilus type strain (NAL(T)).</title>
        <authorList>
            <person name="Anderson I."/>
            <person name="Chertkov O."/>
            <person name="Chen A."/>
            <person name="Saunders E."/>
            <person name="Lapidus A."/>
            <person name="Nolan M."/>
            <person name="Lucas S."/>
            <person name="Hammon N."/>
            <person name="Deshpande S."/>
            <person name="Cheng J.F."/>
            <person name="Han C."/>
            <person name="Tapia R."/>
            <person name="Goodwin L.A."/>
            <person name="Pitluck S."/>
            <person name="Liolios K."/>
            <person name="Pagani I."/>
            <person name="Ivanova N."/>
            <person name="Mikhailova N."/>
            <person name="Pati A."/>
            <person name="Palaniappan K."/>
            <person name="Land M."/>
            <person name="Pan C."/>
            <person name="Rohde M."/>
            <person name="Pukall R."/>
            <person name="Goker M."/>
            <person name="Detter J.C."/>
            <person name="Woyke T."/>
            <person name="Bristow J."/>
            <person name="Eisen J.A."/>
            <person name="Markowitz V."/>
            <person name="Hugenholtz P."/>
            <person name="Kyrpides N.C."/>
            <person name="Klenk H.P."/>
            <person name="Mavromatis K."/>
        </authorList>
    </citation>
    <scope>NUCLEOTIDE SEQUENCE [LARGE SCALE GENOMIC DNA]</scope>
    <source>
        <strain evidence="12">ATCC 700253 / DSM 10332 / NAL</strain>
    </source>
</reference>